<dbReference type="EMBL" id="ML179491">
    <property type="protein sequence ID" value="THU86576.1"/>
    <property type="molecule type" value="Genomic_DNA"/>
</dbReference>
<accession>A0A4S8LCD8</accession>
<dbReference type="OrthoDB" id="3270804at2759"/>
<keyword evidence="4" id="KW-1185">Reference proteome</keyword>
<dbReference type="Gene3D" id="3.40.970.10">
    <property type="entry name" value="Ribonuclease H1, N-terminal domain"/>
    <property type="match status" value="1"/>
</dbReference>
<evidence type="ECO:0000256" key="1">
    <source>
        <dbReference type="SAM" id="MobiDB-lite"/>
    </source>
</evidence>
<gene>
    <name evidence="3" type="ORF">K435DRAFT_868147</name>
</gene>
<feature type="region of interest" description="Disordered" evidence="1">
    <location>
        <begin position="1"/>
        <end position="21"/>
    </location>
</feature>
<name>A0A4S8LCD8_DENBC</name>
<organism evidence="3 4">
    <name type="scientific">Dendrothele bispora (strain CBS 962.96)</name>
    <dbReference type="NCBI Taxonomy" id="1314807"/>
    <lineage>
        <taxon>Eukaryota</taxon>
        <taxon>Fungi</taxon>
        <taxon>Dikarya</taxon>
        <taxon>Basidiomycota</taxon>
        <taxon>Agaricomycotina</taxon>
        <taxon>Agaricomycetes</taxon>
        <taxon>Agaricomycetidae</taxon>
        <taxon>Agaricales</taxon>
        <taxon>Agaricales incertae sedis</taxon>
        <taxon>Dendrothele</taxon>
    </lineage>
</organism>
<dbReference type="InterPro" id="IPR009027">
    <property type="entry name" value="Ribosomal_bL9/RNase_H1_N"/>
</dbReference>
<dbReference type="SUPFAM" id="SSF55658">
    <property type="entry name" value="L9 N-domain-like"/>
    <property type="match status" value="1"/>
</dbReference>
<dbReference type="InterPro" id="IPR037056">
    <property type="entry name" value="RNase_H1_N_sf"/>
</dbReference>
<feature type="domain" description="Ribonuclease H1 N-terminal" evidence="2">
    <location>
        <begin position="344"/>
        <end position="385"/>
    </location>
</feature>
<feature type="compositionally biased region" description="Low complexity" evidence="1">
    <location>
        <begin position="12"/>
        <end position="21"/>
    </location>
</feature>
<evidence type="ECO:0000313" key="4">
    <source>
        <dbReference type="Proteomes" id="UP000297245"/>
    </source>
</evidence>
<evidence type="ECO:0000259" key="2">
    <source>
        <dbReference type="Pfam" id="PF01693"/>
    </source>
</evidence>
<dbReference type="InterPro" id="IPR011320">
    <property type="entry name" value="RNase_H1_N"/>
</dbReference>
<dbReference type="Proteomes" id="UP000297245">
    <property type="component" value="Unassembled WGS sequence"/>
</dbReference>
<reference evidence="3 4" key="1">
    <citation type="journal article" date="2019" name="Nat. Ecol. Evol.">
        <title>Megaphylogeny resolves global patterns of mushroom evolution.</title>
        <authorList>
            <person name="Varga T."/>
            <person name="Krizsan K."/>
            <person name="Foldi C."/>
            <person name="Dima B."/>
            <person name="Sanchez-Garcia M."/>
            <person name="Sanchez-Ramirez S."/>
            <person name="Szollosi G.J."/>
            <person name="Szarkandi J.G."/>
            <person name="Papp V."/>
            <person name="Albert L."/>
            <person name="Andreopoulos W."/>
            <person name="Angelini C."/>
            <person name="Antonin V."/>
            <person name="Barry K.W."/>
            <person name="Bougher N.L."/>
            <person name="Buchanan P."/>
            <person name="Buyck B."/>
            <person name="Bense V."/>
            <person name="Catcheside P."/>
            <person name="Chovatia M."/>
            <person name="Cooper J."/>
            <person name="Damon W."/>
            <person name="Desjardin D."/>
            <person name="Finy P."/>
            <person name="Geml J."/>
            <person name="Haridas S."/>
            <person name="Hughes K."/>
            <person name="Justo A."/>
            <person name="Karasinski D."/>
            <person name="Kautmanova I."/>
            <person name="Kiss B."/>
            <person name="Kocsube S."/>
            <person name="Kotiranta H."/>
            <person name="LaButti K.M."/>
            <person name="Lechner B.E."/>
            <person name="Liimatainen K."/>
            <person name="Lipzen A."/>
            <person name="Lukacs Z."/>
            <person name="Mihaltcheva S."/>
            <person name="Morgado L.N."/>
            <person name="Niskanen T."/>
            <person name="Noordeloos M.E."/>
            <person name="Ohm R.A."/>
            <person name="Ortiz-Santana B."/>
            <person name="Ovrebo C."/>
            <person name="Racz N."/>
            <person name="Riley R."/>
            <person name="Savchenko A."/>
            <person name="Shiryaev A."/>
            <person name="Soop K."/>
            <person name="Spirin V."/>
            <person name="Szebenyi C."/>
            <person name="Tomsovsky M."/>
            <person name="Tulloss R.E."/>
            <person name="Uehling J."/>
            <person name="Grigoriev I.V."/>
            <person name="Vagvolgyi C."/>
            <person name="Papp T."/>
            <person name="Martin F.M."/>
            <person name="Miettinen O."/>
            <person name="Hibbett D.S."/>
            <person name="Nagy L.G."/>
        </authorList>
    </citation>
    <scope>NUCLEOTIDE SEQUENCE [LARGE SCALE GENOMIC DNA]</scope>
    <source>
        <strain evidence="3 4">CBS 962.96</strain>
    </source>
</reference>
<proteinExistence type="predicted"/>
<protein>
    <recommendedName>
        <fullName evidence="2">Ribonuclease H1 N-terminal domain-containing protein</fullName>
    </recommendedName>
</protein>
<dbReference type="Pfam" id="PF01693">
    <property type="entry name" value="Cauli_VI"/>
    <property type="match status" value="1"/>
</dbReference>
<sequence>MPRKKIHHNKKQQQQASRQKSNRYYNKWVCLSSEDSISSVKPAPRNRDKILHCGHECYRVEGEKKQKLRLDRAKELKQGKDLLEGKIDPRTKTLQQCLTLSEYLSNMVEEEILQGSAQQYFDDLYHLIIDSSNTDSAVTLLEERISIFESLSKEGRRLGSRVFEEVGCSDNYLRVQQVDHRLDFLVHVLEDLMCGVLSNELEHLQSRQKLLYQSLTADIHRTSGWLRTIIMNSDFPASFQLPPGSKVTIAYPDTEGNCGTQEINVSAGNLTVEPPVDPFAAPVGTNIDEFEFSPSDFEYYSSDEEEELVDDAKDLPVFKYLAFARPAHPDELLWDHTRGTGCVYAITRGRRVGLFWDWEVVRDLTFLVPNASYQKFETLDDAIKWYTAGYDNQLGHANLAIVPAHRLPKEPLVDVRMDSGIPSGM</sequence>
<feature type="compositionally biased region" description="Basic residues" evidence="1">
    <location>
        <begin position="1"/>
        <end position="11"/>
    </location>
</feature>
<evidence type="ECO:0000313" key="3">
    <source>
        <dbReference type="EMBL" id="THU86576.1"/>
    </source>
</evidence>
<dbReference type="AlphaFoldDB" id="A0A4S8LCD8"/>